<accession>A0A934N8T5</accession>
<dbReference type="PANTHER" id="PTHR43675:SF8">
    <property type="entry name" value="ARSENITE METHYLTRANSFERASE"/>
    <property type="match status" value="1"/>
</dbReference>
<evidence type="ECO:0000256" key="4">
    <source>
        <dbReference type="ARBA" id="ARBA00034521"/>
    </source>
</evidence>
<protein>
    <recommendedName>
        <fullName evidence="5">Arsenite methyltransferase</fullName>
        <ecNumber evidence="4">2.1.1.137</ecNumber>
    </recommendedName>
</protein>
<organism evidence="10 11">
    <name type="scientific">Candidatus Nephthysia bennettiae</name>
    <dbReference type="NCBI Taxonomy" id="3127016"/>
    <lineage>
        <taxon>Bacteria</taxon>
        <taxon>Bacillati</taxon>
        <taxon>Candidatus Dormiibacterota</taxon>
        <taxon>Candidatus Dormibacteria</taxon>
        <taxon>Candidatus Dormibacterales</taxon>
        <taxon>Candidatus Dormibacteraceae</taxon>
        <taxon>Candidatus Nephthysia</taxon>
    </lineage>
</organism>
<dbReference type="EMBL" id="JAEKNR010000087">
    <property type="protein sequence ID" value="MBJ7597949.1"/>
    <property type="molecule type" value="Genomic_DNA"/>
</dbReference>
<dbReference type="EC" id="2.1.1.137" evidence="4"/>
<keyword evidence="10" id="KW-0489">Methyltransferase</keyword>
<comment type="catalytic activity">
    <reaction evidence="8">
        <text>arsenic triglutathione + 3 [thioredoxin]-dithiol + 3 S-adenosyl-L-methionine = trimethylarsine + 3 [thioredoxin]-disulfide + 3 glutathione + 3 S-adenosyl-L-homocysteine + 3 H(+)</text>
        <dbReference type="Rhea" id="RHEA:69432"/>
        <dbReference type="Rhea" id="RHEA-COMP:10698"/>
        <dbReference type="Rhea" id="RHEA-COMP:10700"/>
        <dbReference type="ChEBI" id="CHEBI:15378"/>
        <dbReference type="ChEBI" id="CHEBI:27130"/>
        <dbReference type="ChEBI" id="CHEBI:29950"/>
        <dbReference type="ChEBI" id="CHEBI:50058"/>
        <dbReference type="ChEBI" id="CHEBI:57856"/>
        <dbReference type="ChEBI" id="CHEBI:57925"/>
        <dbReference type="ChEBI" id="CHEBI:59789"/>
        <dbReference type="ChEBI" id="CHEBI:183640"/>
        <dbReference type="EC" id="2.1.1.137"/>
    </reaction>
</comment>
<dbReference type="Pfam" id="PF13847">
    <property type="entry name" value="Methyltransf_31"/>
    <property type="match status" value="1"/>
</dbReference>
<dbReference type="Gene3D" id="3.40.50.150">
    <property type="entry name" value="Vaccinia Virus protein VP39"/>
    <property type="match status" value="1"/>
</dbReference>
<evidence type="ECO:0000256" key="2">
    <source>
        <dbReference type="ARBA" id="ARBA00022691"/>
    </source>
</evidence>
<dbReference type="NCBIfam" id="NF008823">
    <property type="entry name" value="PRK11873.1"/>
    <property type="match status" value="1"/>
</dbReference>
<dbReference type="InterPro" id="IPR029063">
    <property type="entry name" value="SAM-dependent_MTases_sf"/>
</dbReference>
<dbReference type="GO" id="GO:0030791">
    <property type="term" value="F:arsenite methyltransferase activity"/>
    <property type="evidence" value="ECO:0007669"/>
    <property type="project" value="UniProtKB-EC"/>
</dbReference>
<evidence type="ECO:0000256" key="1">
    <source>
        <dbReference type="ARBA" id="ARBA00022679"/>
    </source>
</evidence>
<dbReference type="InterPro" id="IPR026669">
    <property type="entry name" value="Arsenite_MeTrfase-like"/>
</dbReference>
<dbReference type="AlphaFoldDB" id="A0A934N8T5"/>
<dbReference type="Proteomes" id="UP000612893">
    <property type="component" value="Unassembled WGS sequence"/>
</dbReference>
<evidence type="ECO:0000259" key="9">
    <source>
        <dbReference type="Pfam" id="PF13847"/>
    </source>
</evidence>
<dbReference type="CDD" id="cd02440">
    <property type="entry name" value="AdoMet_MTases"/>
    <property type="match status" value="1"/>
</dbReference>
<name>A0A934N8T5_9BACT</name>
<comment type="similarity">
    <text evidence="3">Belongs to the methyltransferase superfamily. Arsenite methyltransferase family.</text>
</comment>
<keyword evidence="1" id="KW-0808">Transferase</keyword>
<evidence type="ECO:0000256" key="8">
    <source>
        <dbReference type="ARBA" id="ARBA00048428"/>
    </source>
</evidence>
<evidence type="ECO:0000256" key="6">
    <source>
        <dbReference type="ARBA" id="ARBA00047941"/>
    </source>
</evidence>
<dbReference type="InterPro" id="IPR025714">
    <property type="entry name" value="Methyltranfer_dom"/>
</dbReference>
<evidence type="ECO:0000313" key="10">
    <source>
        <dbReference type="EMBL" id="MBJ7597949.1"/>
    </source>
</evidence>
<evidence type="ECO:0000256" key="7">
    <source>
        <dbReference type="ARBA" id="ARBA00047943"/>
    </source>
</evidence>
<comment type="catalytic activity">
    <reaction evidence="6">
        <text>arsenic triglutathione + [thioredoxin]-dithiol + S-adenosyl-L-methionine + 2 H2O = methylarsonous acid + [thioredoxin]-disulfide + 3 glutathione + S-adenosyl-L-homocysteine + H(+)</text>
        <dbReference type="Rhea" id="RHEA:69460"/>
        <dbReference type="Rhea" id="RHEA-COMP:10698"/>
        <dbReference type="Rhea" id="RHEA-COMP:10700"/>
        <dbReference type="ChEBI" id="CHEBI:15377"/>
        <dbReference type="ChEBI" id="CHEBI:15378"/>
        <dbReference type="ChEBI" id="CHEBI:17826"/>
        <dbReference type="ChEBI" id="CHEBI:29950"/>
        <dbReference type="ChEBI" id="CHEBI:50058"/>
        <dbReference type="ChEBI" id="CHEBI:57856"/>
        <dbReference type="ChEBI" id="CHEBI:57925"/>
        <dbReference type="ChEBI" id="CHEBI:59789"/>
        <dbReference type="ChEBI" id="CHEBI:183640"/>
        <dbReference type="EC" id="2.1.1.137"/>
    </reaction>
</comment>
<sequence length="255" mass="26501">MTEIREVVRDHYASKARSFGAPAAESCCGPECCSPAASEEGISCGQHYESSELIQVGLDSSISLGCGNPLLLADLKPGDVVLDLGSGGGLDVLLSARRVAPGGHAYGLDMTDEMLEVANRNKANAGIENASFLKGTIEQVPLPDGSVDVVISNCVINLAEDKGAVVREAFRVLKPGGRLAVSDMVELKELPRTVKKAVDAWAGCISGTIPVATYRQLLVDAGFETAEVEITQEHEVEGVGAAVASAAVRGRKPGA</sequence>
<evidence type="ECO:0000313" key="11">
    <source>
        <dbReference type="Proteomes" id="UP000612893"/>
    </source>
</evidence>
<comment type="caution">
    <text evidence="10">The sequence shown here is derived from an EMBL/GenBank/DDBJ whole genome shotgun (WGS) entry which is preliminary data.</text>
</comment>
<comment type="catalytic activity">
    <reaction evidence="7">
        <text>arsenic triglutathione + 2 [thioredoxin]-dithiol + 2 S-adenosyl-L-methionine + H2O = dimethylarsinous acid + 2 [thioredoxin]-disulfide + 3 glutathione + 2 S-adenosyl-L-homocysteine + 2 H(+)</text>
        <dbReference type="Rhea" id="RHEA:69464"/>
        <dbReference type="Rhea" id="RHEA-COMP:10698"/>
        <dbReference type="Rhea" id="RHEA-COMP:10700"/>
        <dbReference type="ChEBI" id="CHEBI:15377"/>
        <dbReference type="ChEBI" id="CHEBI:15378"/>
        <dbReference type="ChEBI" id="CHEBI:23808"/>
        <dbReference type="ChEBI" id="CHEBI:29950"/>
        <dbReference type="ChEBI" id="CHEBI:50058"/>
        <dbReference type="ChEBI" id="CHEBI:57856"/>
        <dbReference type="ChEBI" id="CHEBI:57925"/>
        <dbReference type="ChEBI" id="CHEBI:59789"/>
        <dbReference type="ChEBI" id="CHEBI:183640"/>
        <dbReference type="EC" id="2.1.1.137"/>
    </reaction>
</comment>
<dbReference type="RefSeq" id="WP_338200599.1">
    <property type="nucleotide sequence ID" value="NZ_JAEKNR010000087.1"/>
</dbReference>
<dbReference type="SUPFAM" id="SSF53335">
    <property type="entry name" value="S-adenosyl-L-methionine-dependent methyltransferases"/>
    <property type="match status" value="1"/>
</dbReference>
<gene>
    <name evidence="10" type="primary">arsM</name>
    <name evidence="10" type="ORF">JF922_07660</name>
</gene>
<dbReference type="PANTHER" id="PTHR43675">
    <property type="entry name" value="ARSENITE METHYLTRANSFERASE"/>
    <property type="match status" value="1"/>
</dbReference>
<proteinExistence type="inferred from homology"/>
<feature type="domain" description="Methyltransferase" evidence="9">
    <location>
        <begin position="76"/>
        <end position="222"/>
    </location>
</feature>
<evidence type="ECO:0000256" key="3">
    <source>
        <dbReference type="ARBA" id="ARBA00034487"/>
    </source>
</evidence>
<reference evidence="10" key="1">
    <citation type="submission" date="2020-10" db="EMBL/GenBank/DDBJ databases">
        <title>Ca. Dormibacterota MAGs.</title>
        <authorList>
            <person name="Montgomery K."/>
        </authorList>
    </citation>
    <scope>NUCLEOTIDE SEQUENCE [LARGE SCALE GENOMIC DNA]</scope>
    <source>
        <strain evidence="10">SC8812_S17_10</strain>
    </source>
</reference>
<dbReference type="GO" id="GO:0032259">
    <property type="term" value="P:methylation"/>
    <property type="evidence" value="ECO:0007669"/>
    <property type="project" value="UniProtKB-KW"/>
</dbReference>
<keyword evidence="11" id="KW-1185">Reference proteome</keyword>
<keyword evidence="2" id="KW-0949">S-adenosyl-L-methionine</keyword>
<evidence type="ECO:0000256" key="5">
    <source>
        <dbReference type="ARBA" id="ARBA00034545"/>
    </source>
</evidence>